<name>A0A2V3J565_9FLOR</name>
<evidence type="ECO:0000313" key="3">
    <source>
        <dbReference type="Proteomes" id="UP000247409"/>
    </source>
</evidence>
<reference evidence="2 3" key="1">
    <citation type="journal article" date="2018" name="Mol. Biol. Evol.">
        <title>Analysis of the draft genome of the red seaweed Gracilariopsis chorda provides insights into genome size evolution in Rhodophyta.</title>
        <authorList>
            <person name="Lee J."/>
            <person name="Yang E.C."/>
            <person name="Graf L."/>
            <person name="Yang J.H."/>
            <person name="Qiu H."/>
            <person name="Zel Zion U."/>
            <person name="Chan C.X."/>
            <person name="Stephens T.G."/>
            <person name="Weber A.P.M."/>
            <person name="Boo G.H."/>
            <person name="Boo S.M."/>
            <person name="Kim K.M."/>
            <person name="Shin Y."/>
            <person name="Jung M."/>
            <person name="Lee S.J."/>
            <person name="Yim H.S."/>
            <person name="Lee J.H."/>
            <person name="Bhattacharya D."/>
            <person name="Yoon H.S."/>
        </authorList>
    </citation>
    <scope>NUCLEOTIDE SEQUENCE [LARGE SCALE GENOMIC DNA]</scope>
    <source>
        <strain evidence="2 3">SKKU-2015</strain>
        <tissue evidence="2">Whole body</tissue>
    </source>
</reference>
<dbReference type="EMBL" id="NBIV01000004">
    <property type="protein sequence ID" value="PXF49571.1"/>
    <property type="molecule type" value="Genomic_DNA"/>
</dbReference>
<keyword evidence="3" id="KW-1185">Reference proteome</keyword>
<dbReference type="AlphaFoldDB" id="A0A2V3J565"/>
<dbReference type="Proteomes" id="UP000247409">
    <property type="component" value="Unassembled WGS sequence"/>
</dbReference>
<comment type="caution">
    <text evidence="2">The sequence shown here is derived from an EMBL/GenBank/DDBJ whole genome shotgun (WGS) entry which is preliminary data.</text>
</comment>
<feature type="region of interest" description="Disordered" evidence="1">
    <location>
        <begin position="42"/>
        <end position="66"/>
    </location>
</feature>
<sequence length="143" mass="16888">MDEKSEVTRLLKEKQNMNEQRLLRAGESIRERALKRLSITDRIDNTKSQESKVPAKKMRKSKATTSDDAISTFLIEQAEGPQRLDADGMNIEREKFELQQKESLQRLELDQQLFELENCERMQAKEERNKFLNIMDMLGWKLQ</sequence>
<accession>A0A2V3J565</accession>
<organism evidence="2 3">
    <name type="scientific">Gracilariopsis chorda</name>
    <dbReference type="NCBI Taxonomy" id="448386"/>
    <lineage>
        <taxon>Eukaryota</taxon>
        <taxon>Rhodophyta</taxon>
        <taxon>Florideophyceae</taxon>
        <taxon>Rhodymeniophycidae</taxon>
        <taxon>Gracilariales</taxon>
        <taxon>Gracilariaceae</taxon>
        <taxon>Gracilariopsis</taxon>
    </lineage>
</organism>
<proteinExistence type="predicted"/>
<protein>
    <submittedName>
        <fullName evidence="2">Uncharacterized protein</fullName>
    </submittedName>
</protein>
<evidence type="ECO:0000256" key="1">
    <source>
        <dbReference type="SAM" id="MobiDB-lite"/>
    </source>
</evidence>
<evidence type="ECO:0000313" key="2">
    <source>
        <dbReference type="EMBL" id="PXF49571.1"/>
    </source>
</evidence>
<gene>
    <name evidence="2" type="ORF">BWQ96_00641</name>
</gene>